<comment type="function">
    <text evidence="4">Removes the phosphate from trehalose 6-phosphate to produce free trehalose.</text>
</comment>
<feature type="region of interest" description="Disordered" evidence="5">
    <location>
        <begin position="1"/>
        <end position="31"/>
    </location>
</feature>
<dbReference type="UniPathway" id="UPA00299"/>
<dbReference type="NCBIfam" id="TIGR00685">
    <property type="entry name" value="T6PP"/>
    <property type="match status" value="1"/>
</dbReference>
<dbReference type="Proteomes" id="UP000237889">
    <property type="component" value="Chromosome"/>
</dbReference>
<comment type="cofactor">
    <cofactor evidence="4">
        <name>Mg(2+)</name>
        <dbReference type="ChEBI" id="CHEBI:18420"/>
    </cofactor>
</comment>
<accession>A0A2S0NF57</accession>
<dbReference type="EMBL" id="CP027668">
    <property type="protein sequence ID" value="AVO46800.1"/>
    <property type="molecule type" value="Genomic_DNA"/>
</dbReference>
<dbReference type="Gene3D" id="3.40.50.1000">
    <property type="entry name" value="HAD superfamily/HAD-like"/>
    <property type="match status" value="1"/>
</dbReference>
<dbReference type="SUPFAM" id="SSF56784">
    <property type="entry name" value="HAD-like"/>
    <property type="match status" value="1"/>
</dbReference>
<evidence type="ECO:0000313" key="6">
    <source>
        <dbReference type="EMBL" id="AVO46800.1"/>
    </source>
</evidence>
<dbReference type="KEGG" id="phr:C6569_17980"/>
<name>A0A2S0NF57_9HYPH</name>
<evidence type="ECO:0000256" key="4">
    <source>
        <dbReference type="RuleBase" id="RU361117"/>
    </source>
</evidence>
<dbReference type="InterPro" id="IPR044651">
    <property type="entry name" value="OTSB-like"/>
</dbReference>
<dbReference type="InterPro" id="IPR003337">
    <property type="entry name" value="Trehalose_PPase"/>
</dbReference>
<comment type="pathway">
    <text evidence="1 4">Glycan biosynthesis; trehalose biosynthesis.</text>
</comment>
<evidence type="ECO:0000256" key="3">
    <source>
        <dbReference type="ARBA" id="ARBA00022801"/>
    </source>
</evidence>
<dbReference type="InterPro" id="IPR023214">
    <property type="entry name" value="HAD_sf"/>
</dbReference>
<dbReference type="EC" id="3.1.3.12" evidence="4"/>
<evidence type="ECO:0000256" key="1">
    <source>
        <dbReference type="ARBA" id="ARBA00005199"/>
    </source>
</evidence>
<protein>
    <recommendedName>
        <fullName evidence="4">Trehalose 6-phosphate phosphatase</fullName>
        <ecNumber evidence="4">3.1.3.12</ecNumber>
    </recommendedName>
</protein>
<dbReference type="Pfam" id="PF02358">
    <property type="entry name" value="Trehalose_PPase"/>
    <property type="match status" value="1"/>
</dbReference>
<organism evidence="6 7">
    <name type="scientific">Phreatobacter cathodiphilus</name>
    <dbReference type="NCBI Taxonomy" id="1868589"/>
    <lineage>
        <taxon>Bacteria</taxon>
        <taxon>Pseudomonadati</taxon>
        <taxon>Pseudomonadota</taxon>
        <taxon>Alphaproteobacteria</taxon>
        <taxon>Hyphomicrobiales</taxon>
        <taxon>Phreatobacteraceae</taxon>
        <taxon>Phreatobacter</taxon>
    </lineage>
</organism>
<keyword evidence="4" id="KW-0479">Metal-binding</keyword>
<dbReference type="Gene3D" id="3.30.70.1020">
    <property type="entry name" value="Trehalose-6-phosphate phosphatase related protein, domain 2"/>
    <property type="match status" value="1"/>
</dbReference>
<dbReference type="GO" id="GO:0004805">
    <property type="term" value="F:trehalose-phosphatase activity"/>
    <property type="evidence" value="ECO:0007669"/>
    <property type="project" value="UniProtKB-EC"/>
</dbReference>
<comment type="catalytic activity">
    <reaction evidence="4">
        <text>alpha,alpha-trehalose 6-phosphate + H2O = alpha,alpha-trehalose + phosphate</text>
        <dbReference type="Rhea" id="RHEA:23420"/>
        <dbReference type="ChEBI" id="CHEBI:15377"/>
        <dbReference type="ChEBI" id="CHEBI:16551"/>
        <dbReference type="ChEBI" id="CHEBI:43474"/>
        <dbReference type="ChEBI" id="CHEBI:58429"/>
        <dbReference type="EC" id="3.1.3.12"/>
    </reaction>
</comment>
<reference evidence="6 7" key="1">
    <citation type="submission" date="2018-03" db="EMBL/GenBank/DDBJ databases">
        <title>Genome sequencing of Phreatobacter sp.</title>
        <authorList>
            <person name="Kim S.-J."/>
            <person name="Heo J."/>
            <person name="Kwon S.-W."/>
        </authorList>
    </citation>
    <scope>NUCLEOTIDE SEQUENCE [LARGE SCALE GENOMIC DNA]</scope>
    <source>
        <strain evidence="6 7">S-12</strain>
    </source>
</reference>
<dbReference type="PANTHER" id="PTHR43768:SF3">
    <property type="entry name" value="TREHALOSE 6-PHOSPHATE PHOSPHATASE"/>
    <property type="match status" value="1"/>
</dbReference>
<sequence>MSAPCSYRSHQRTVDHRVPTADHRGGGRRGNRAADTALSGYWVEARGRYLRVVFAVQVWIERGREAAGRCRVRRMLVRSGPHPVLAELTAQIAARPDRYALFSDFDGTLVEIAERPEEVMVPVDLAANLGRVRQMLGGALGIITGRPLRQVEEYIGAAGLEASGLHGIEFNFPLTAGGSPATREAPHDLIAEVVKIVAAEPGFRLENKGAILTVHFRQVPAAGGRLRAALEEIIDRLKLDHHLKDGRAVIEIIPNGTSKGTALAEFMRRTPYAGRVPVMMGDDKADEDAFAVAQEAGGFGLKVAGEHFRSGDEPFRHAGEVRDFIAALAAHSR</sequence>
<dbReference type="GO" id="GO:0005992">
    <property type="term" value="P:trehalose biosynthetic process"/>
    <property type="evidence" value="ECO:0007669"/>
    <property type="project" value="UniProtKB-UniPathway"/>
</dbReference>
<keyword evidence="7" id="KW-1185">Reference proteome</keyword>
<comment type="similarity">
    <text evidence="2 4">Belongs to the trehalose phosphatase family.</text>
</comment>
<dbReference type="PANTHER" id="PTHR43768">
    <property type="entry name" value="TREHALOSE 6-PHOSPHATE PHOSPHATASE"/>
    <property type="match status" value="1"/>
</dbReference>
<feature type="compositionally biased region" description="Basic and acidic residues" evidence="5">
    <location>
        <begin position="12"/>
        <end position="25"/>
    </location>
</feature>
<evidence type="ECO:0000256" key="5">
    <source>
        <dbReference type="SAM" id="MobiDB-lite"/>
    </source>
</evidence>
<dbReference type="AlphaFoldDB" id="A0A2S0NF57"/>
<dbReference type="InterPro" id="IPR036412">
    <property type="entry name" value="HAD-like_sf"/>
</dbReference>
<dbReference type="GO" id="GO:0046872">
    <property type="term" value="F:metal ion binding"/>
    <property type="evidence" value="ECO:0007669"/>
    <property type="project" value="UniProtKB-KW"/>
</dbReference>
<proteinExistence type="inferred from homology"/>
<evidence type="ECO:0000313" key="7">
    <source>
        <dbReference type="Proteomes" id="UP000237889"/>
    </source>
</evidence>
<dbReference type="NCBIfam" id="TIGR01484">
    <property type="entry name" value="HAD-SF-IIB"/>
    <property type="match status" value="1"/>
</dbReference>
<keyword evidence="3 4" id="KW-0378">Hydrolase</keyword>
<evidence type="ECO:0000256" key="2">
    <source>
        <dbReference type="ARBA" id="ARBA00008770"/>
    </source>
</evidence>
<keyword evidence="4" id="KW-0460">Magnesium</keyword>
<gene>
    <name evidence="6" type="primary">otsB</name>
    <name evidence="6" type="ORF">C6569_17980</name>
</gene>
<dbReference type="InterPro" id="IPR006379">
    <property type="entry name" value="HAD-SF_hydro_IIB"/>
</dbReference>